<comment type="caution">
    <text evidence="1">The sequence shown here is derived from an EMBL/GenBank/DDBJ whole genome shotgun (WGS) entry which is preliminary data.</text>
</comment>
<dbReference type="Proteomes" id="UP000308886">
    <property type="component" value="Unassembled WGS sequence"/>
</dbReference>
<keyword evidence="2" id="KW-1185">Reference proteome</keyword>
<evidence type="ECO:0000313" key="2">
    <source>
        <dbReference type="Proteomes" id="UP000308886"/>
    </source>
</evidence>
<reference evidence="1" key="1">
    <citation type="submission" date="2019-04" db="EMBL/GenBank/DDBJ databases">
        <title>Microbes associate with the intestines of laboratory mice.</title>
        <authorList>
            <person name="Navarre W."/>
            <person name="Wong E."/>
            <person name="Huang K."/>
            <person name="Tropini C."/>
            <person name="Ng K."/>
            <person name="Yu B."/>
        </authorList>
    </citation>
    <scope>NUCLEOTIDE SEQUENCE</scope>
    <source>
        <strain evidence="1">NM73_A23</strain>
    </source>
</reference>
<evidence type="ECO:0000313" key="1">
    <source>
        <dbReference type="EMBL" id="TGX84173.1"/>
    </source>
</evidence>
<sequence>MLGAIIGDIVGSTYEFCNIKTKEFPLFPEGSNYTDDSILTFATADWLLHGGDIAHLYSNYAAKNHCPMGGYGGMFIRWVARSQTTGDYRPYNSCGNGSAMRVSPVGWAFNTKEEVLHHAKLSAECTHNHPEGIKGAQATALCIFMARNGASKDEIRKAIESEFHYDLSLSIDEIRPRYSWGGLDDAGNGGTCQGSVPQAIRAFLDGTDFEDCIRNAISIGGDSDTIGCITGSIAEAYYGIPQDIREKAMGYLPTEFQDLVTEFEAKYSTNNDKSHSLFHTFRQFFLKIRKQNT</sequence>
<proteinExistence type="predicted"/>
<protein>
    <submittedName>
        <fullName evidence="1">ADP-ribosylglycohydrolase family protein</fullName>
    </submittedName>
</protein>
<accession>A0AC61QU11</accession>
<name>A0AC61QU11_9BACT</name>
<dbReference type="EMBL" id="SRZC01000001">
    <property type="protein sequence ID" value="TGX84173.1"/>
    <property type="molecule type" value="Genomic_DNA"/>
</dbReference>
<gene>
    <name evidence="1" type="ORF">E5358_00620</name>
</gene>
<organism evidence="1 2">
    <name type="scientific">Palleniella muris</name>
    <dbReference type="NCBI Taxonomy" id="3038145"/>
    <lineage>
        <taxon>Bacteria</taxon>
        <taxon>Pseudomonadati</taxon>
        <taxon>Bacteroidota</taxon>
        <taxon>Bacteroidia</taxon>
        <taxon>Bacteroidales</taxon>
        <taxon>Prevotellaceae</taxon>
        <taxon>Palleniella</taxon>
    </lineage>
</organism>